<keyword evidence="2" id="KW-0808">Transferase</keyword>
<dbReference type="AlphaFoldDB" id="A0A561ECK1"/>
<dbReference type="EMBL" id="VIVQ01000001">
    <property type="protein sequence ID" value="TWE13346.1"/>
    <property type="molecule type" value="Genomic_DNA"/>
</dbReference>
<dbReference type="Proteomes" id="UP000318297">
    <property type="component" value="Unassembled WGS sequence"/>
</dbReference>
<organism evidence="2 3">
    <name type="scientific">Rudaeicoccus suwonensis</name>
    <dbReference type="NCBI Taxonomy" id="657409"/>
    <lineage>
        <taxon>Bacteria</taxon>
        <taxon>Bacillati</taxon>
        <taxon>Actinomycetota</taxon>
        <taxon>Actinomycetes</taxon>
        <taxon>Micrococcales</taxon>
        <taxon>Dermacoccaceae</taxon>
        <taxon>Rudaeicoccus</taxon>
    </lineage>
</organism>
<dbReference type="InterPro" id="IPR016181">
    <property type="entry name" value="Acyl_CoA_acyltransferase"/>
</dbReference>
<dbReference type="PROSITE" id="PS51186">
    <property type="entry name" value="GNAT"/>
    <property type="match status" value="1"/>
</dbReference>
<dbReference type="PANTHER" id="PTHR43441">
    <property type="entry name" value="RIBOSOMAL-PROTEIN-SERINE ACETYLTRANSFERASE"/>
    <property type="match status" value="1"/>
</dbReference>
<dbReference type="PANTHER" id="PTHR43441:SF11">
    <property type="entry name" value="RIBOSOMAL-PROTEIN-SERINE ACETYLTRANSFERASE"/>
    <property type="match status" value="1"/>
</dbReference>
<proteinExistence type="predicted"/>
<dbReference type="InterPro" id="IPR051908">
    <property type="entry name" value="Ribosomal_N-acetyltransferase"/>
</dbReference>
<dbReference type="GO" id="GO:0005737">
    <property type="term" value="C:cytoplasm"/>
    <property type="evidence" value="ECO:0007669"/>
    <property type="project" value="TreeGrafter"/>
</dbReference>
<comment type="caution">
    <text evidence="2">The sequence shown here is derived from an EMBL/GenBank/DDBJ whole genome shotgun (WGS) entry which is preliminary data.</text>
</comment>
<accession>A0A561ECK1</accession>
<reference evidence="2 3" key="1">
    <citation type="submission" date="2019-06" db="EMBL/GenBank/DDBJ databases">
        <title>Sequencing the genomes of 1000 actinobacteria strains.</title>
        <authorList>
            <person name="Klenk H.-P."/>
        </authorList>
    </citation>
    <scope>NUCLEOTIDE SEQUENCE [LARGE SCALE GENOMIC DNA]</scope>
    <source>
        <strain evidence="2 3">DSM 19560</strain>
    </source>
</reference>
<dbReference type="Gene3D" id="3.40.630.30">
    <property type="match status" value="1"/>
</dbReference>
<dbReference type="Pfam" id="PF13302">
    <property type="entry name" value="Acetyltransf_3"/>
    <property type="match status" value="1"/>
</dbReference>
<evidence type="ECO:0000313" key="2">
    <source>
        <dbReference type="EMBL" id="TWE13346.1"/>
    </source>
</evidence>
<dbReference type="OrthoDB" id="9132139at2"/>
<gene>
    <name evidence="2" type="ORF">BKA23_2175</name>
</gene>
<dbReference type="InterPro" id="IPR000182">
    <property type="entry name" value="GNAT_dom"/>
</dbReference>
<feature type="domain" description="N-acetyltransferase" evidence="1">
    <location>
        <begin position="17"/>
        <end position="182"/>
    </location>
</feature>
<dbReference type="GO" id="GO:0008999">
    <property type="term" value="F:protein-N-terminal-alanine acetyltransferase activity"/>
    <property type="evidence" value="ECO:0007669"/>
    <property type="project" value="TreeGrafter"/>
</dbReference>
<name>A0A561ECK1_9MICO</name>
<evidence type="ECO:0000313" key="3">
    <source>
        <dbReference type="Proteomes" id="UP000318297"/>
    </source>
</evidence>
<sequence>MITSVSLKTPDLRTERLHLRPFRESDGEELFSLMTDRDVLRYWDEPAWSNQERATRFIDKCHAMSADDVGVRVVVERLDDGAFLGWCSVSRWNPDFRSAAVGFCFAKPSWGHGYATEVVLAMLDWAFDALDLNRVQAELDTRNLACARVLEKSGFVREGRLRQDCIVDGDVSDSWIYGLIASDRTRFIADC</sequence>
<protein>
    <submittedName>
        <fullName evidence="2">RimJ/RimL family protein N-acetyltransferase</fullName>
    </submittedName>
</protein>
<evidence type="ECO:0000259" key="1">
    <source>
        <dbReference type="PROSITE" id="PS51186"/>
    </source>
</evidence>
<dbReference type="GO" id="GO:1990189">
    <property type="term" value="F:protein N-terminal-serine acetyltransferase activity"/>
    <property type="evidence" value="ECO:0007669"/>
    <property type="project" value="TreeGrafter"/>
</dbReference>
<keyword evidence="3" id="KW-1185">Reference proteome</keyword>
<dbReference type="SUPFAM" id="SSF55729">
    <property type="entry name" value="Acyl-CoA N-acyltransferases (Nat)"/>
    <property type="match status" value="1"/>
</dbReference>